<dbReference type="GO" id="GO:0006828">
    <property type="term" value="P:manganese ion transport"/>
    <property type="evidence" value="ECO:0007669"/>
    <property type="project" value="TreeGrafter"/>
</dbReference>
<evidence type="ECO:0000256" key="1">
    <source>
        <dbReference type="ARBA" id="ARBA00008873"/>
    </source>
</evidence>
<evidence type="ECO:0000256" key="3">
    <source>
        <dbReference type="SAM" id="Phobius"/>
    </source>
</evidence>
<dbReference type="GO" id="GO:0016020">
    <property type="term" value="C:membrane"/>
    <property type="evidence" value="ECO:0007669"/>
    <property type="project" value="TreeGrafter"/>
</dbReference>
<evidence type="ECO:0000256" key="2">
    <source>
        <dbReference type="ARBA" id="ARBA00022833"/>
    </source>
</evidence>
<comment type="caution">
    <text evidence="5">The sequence shown here is derived from an EMBL/GenBank/DDBJ whole genome shotgun (WGS) entry which is preliminary data.</text>
</comment>
<dbReference type="AlphaFoldDB" id="A0A820QXL2"/>
<dbReference type="InterPro" id="IPR036837">
    <property type="entry name" value="Cation_efflux_CTD_sf"/>
</dbReference>
<keyword evidence="2" id="KW-0862">Zinc</keyword>
<proteinExistence type="inferred from homology"/>
<protein>
    <recommendedName>
        <fullName evidence="4">Cation efflux protein cytoplasmic domain-containing protein</fullName>
    </recommendedName>
</protein>
<comment type="similarity">
    <text evidence="1">Belongs to the cation diffusion facilitator (CDF) transporter (TC 2.A.4) family. SLC30A subfamily.</text>
</comment>
<dbReference type="PANTHER" id="PTHR45820:SF3">
    <property type="entry name" value="CALCIUM_MANGANESE ANTIPORTER SLC30A10"/>
    <property type="match status" value="1"/>
</dbReference>
<dbReference type="InterPro" id="IPR027470">
    <property type="entry name" value="Cation_efflux_CTD"/>
</dbReference>
<feature type="non-terminal residue" evidence="5">
    <location>
        <position position="1"/>
    </location>
</feature>
<keyword evidence="3" id="KW-0472">Membrane</keyword>
<accession>A0A820QXL2</accession>
<dbReference type="PANTHER" id="PTHR45820">
    <property type="entry name" value="FI23527P1"/>
    <property type="match status" value="1"/>
</dbReference>
<feature type="transmembrane region" description="Helical" evidence="3">
    <location>
        <begin position="31"/>
        <end position="52"/>
    </location>
</feature>
<feature type="domain" description="Cation efflux protein cytoplasmic" evidence="4">
    <location>
        <begin position="75"/>
        <end position="137"/>
    </location>
</feature>
<evidence type="ECO:0000259" key="4">
    <source>
        <dbReference type="Pfam" id="PF16916"/>
    </source>
</evidence>
<dbReference type="EMBL" id="CAJOBG010043521">
    <property type="protein sequence ID" value="CAF4428430.1"/>
    <property type="molecule type" value="Genomic_DNA"/>
</dbReference>
<dbReference type="GO" id="GO:0005385">
    <property type="term" value="F:zinc ion transmembrane transporter activity"/>
    <property type="evidence" value="ECO:0007669"/>
    <property type="project" value="TreeGrafter"/>
</dbReference>
<dbReference type="Pfam" id="PF16916">
    <property type="entry name" value="ZT_dimer"/>
    <property type="match status" value="1"/>
</dbReference>
<evidence type="ECO:0000313" key="6">
    <source>
        <dbReference type="Proteomes" id="UP000663866"/>
    </source>
</evidence>
<keyword evidence="6" id="KW-1185">Reference proteome</keyword>
<reference evidence="5" key="1">
    <citation type="submission" date="2021-02" db="EMBL/GenBank/DDBJ databases">
        <authorList>
            <person name="Nowell W R."/>
        </authorList>
    </citation>
    <scope>NUCLEOTIDE SEQUENCE</scope>
</reference>
<sequence>MLLGPLAILACGILLIMLSEAYHVRVIYTRLVDPIIGCFLFLSYFLMICVPIREVIHLVLQAKPNGLKSDEIESAIIESIPGVTKIHEFHVWRLTPQKTLATIHIVFNTTNDIISKYQNICLIFKAHHIDHVTIQPEFSLRPDEIKKLTNEQQSSVKNNECSTIQCSEKTTIEEIDDEDEISSIPRQHFHRRSSISLNSIESENE</sequence>
<gene>
    <name evidence="5" type="ORF">OVN521_LOCUS36535</name>
</gene>
<keyword evidence="3" id="KW-1133">Transmembrane helix</keyword>
<dbReference type="Proteomes" id="UP000663866">
    <property type="component" value="Unassembled WGS sequence"/>
</dbReference>
<dbReference type="SUPFAM" id="SSF160240">
    <property type="entry name" value="Cation efflux protein cytoplasmic domain-like"/>
    <property type="match status" value="1"/>
</dbReference>
<keyword evidence="3" id="KW-0812">Transmembrane</keyword>
<dbReference type="GO" id="GO:0010312">
    <property type="term" value="P:detoxification of zinc ion"/>
    <property type="evidence" value="ECO:0007669"/>
    <property type="project" value="TreeGrafter"/>
</dbReference>
<dbReference type="GO" id="GO:0006882">
    <property type="term" value="P:intracellular zinc ion homeostasis"/>
    <property type="evidence" value="ECO:0007669"/>
    <property type="project" value="TreeGrafter"/>
</dbReference>
<evidence type="ECO:0000313" key="5">
    <source>
        <dbReference type="EMBL" id="CAF4428430.1"/>
    </source>
</evidence>
<name>A0A820QXL2_9BILA</name>
<organism evidence="5 6">
    <name type="scientific">Rotaria magnacalcarata</name>
    <dbReference type="NCBI Taxonomy" id="392030"/>
    <lineage>
        <taxon>Eukaryota</taxon>
        <taxon>Metazoa</taxon>
        <taxon>Spiralia</taxon>
        <taxon>Gnathifera</taxon>
        <taxon>Rotifera</taxon>
        <taxon>Eurotatoria</taxon>
        <taxon>Bdelloidea</taxon>
        <taxon>Philodinida</taxon>
        <taxon>Philodinidae</taxon>
        <taxon>Rotaria</taxon>
    </lineage>
</organism>